<name>A0A9N9PM86_9HELO</name>
<comment type="similarity">
    <text evidence="2">Belongs to the CSC1 (TC 1.A.17) family.</text>
</comment>
<feature type="domain" description="10TM putative phosphate transporter extracellular tail" evidence="10">
    <location>
        <begin position="941"/>
        <end position="1027"/>
    </location>
</feature>
<feature type="transmembrane region" description="Helical" evidence="8">
    <location>
        <begin position="140"/>
        <end position="165"/>
    </location>
</feature>
<feature type="transmembrane region" description="Helical" evidence="8">
    <location>
        <begin position="786"/>
        <end position="806"/>
    </location>
</feature>
<dbReference type="AlphaFoldDB" id="A0A9N9PM86"/>
<evidence type="ECO:0000256" key="4">
    <source>
        <dbReference type="ARBA" id="ARBA00022692"/>
    </source>
</evidence>
<feature type="domain" description="CSC1/OSCA1-like cytosolic" evidence="12">
    <location>
        <begin position="246"/>
        <end position="496"/>
    </location>
</feature>
<protein>
    <recommendedName>
        <fullName evidence="15">DUF221-domain-containing protein</fullName>
    </recommendedName>
</protein>
<evidence type="ECO:0000313" key="14">
    <source>
        <dbReference type="Proteomes" id="UP000696280"/>
    </source>
</evidence>
<evidence type="ECO:0000256" key="8">
    <source>
        <dbReference type="SAM" id="Phobius"/>
    </source>
</evidence>
<evidence type="ECO:0000259" key="11">
    <source>
        <dbReference type="Pfam" id="PF13967"/>
    </source>
</evidence>
<feature type="transmembrane region" description="Helical" evidence="8">
    <location>
        <begin position="698"/>
        <end position="717"/>
    </location>
</feature>
<feature type="domain" description="CSC1/OSCA1-like N-terminal transmembrane" evidence="11">
    <location>
        <begin position="60"/>
        <end position="199"/>
    </location>
</feature>
<sequence length="1045" mass="117374">MKFERDERLVDVLYELARRQIRQQDVNASDPRVGSARDNATSTSALKGLAPTNSASFSTLFMTFVPVAVYAVVCIVIFFVLRRKYPRVYSPRTFLASLDVDDRSPALPSGWFNWIKPFYETPDTVVLNHSSLDGFLFLRFLKVLCVICAVGCILTWPTLLPYHALGGGNNKQLDQLTFGNVKNPSWFYLHAFLAWLYFGADPLIFEDELLMILGFILYMVSRECVYFISLRQAYLLSPLYANRLSSRTVLFTCVPQQILDERKLRRVFGDSVKNVWLPQDTEDLDQLVNERNQTAARLEKAEIQLIRKANVAYRKAVANGYPSTGLRQELAEGEMKKGPGMTITETAKSSISSPSISPMSPTAPTPETPGEFNRSEGTPILGSGYKPGGPPPDINGSVAAQWIPYSQRPVHRPIANYGRRVDTIKWTRNRLKKLGPEIGKLRSKYRKKKGIPIPAVFIEFHTQVDAQSAYQTLAHHRANHMRPEIVGVRPEEIYWPALRMHWWERIMRRFLVQGFIAATVIFFAMPAALVGIISNVKFLIDKVFFLAWMAKLPSSVLGLISGLLPPVALALLMAVVPMILRVCARQSGIATESKVELFVQSAYFIFQIVQVFLITTITSAASAAILDIIKDPLSARELLSASLPKASNFYISYFILQGLAMSANRIVHLGSVFRLVVMANTGFNPKLRSAKHNRLRKIHWGSVYPVFTNMGVIAISYSLIAPVVLGVATIGLFLVYLSYRWNLLYIYSSERDTRGLHYPRALNQLLTGVYLAEICLLGLFGVKGSYGPLVLTFGLVLFTTLIHISLNDALGPLIYNLPRTVAAEEALRQAGNNPIDASNLADKNDAFEDHDAEMQQEVGYDSDFDPSDPAGQVSHGVQSSRGIKDVEGVEGAVKLGRTTASSWLKNKYTSSPIPALLSEIDFWTYWISPDPNQKPNVILKFLHPEIFQDFHILRQQIPDDLNPDHTYEESVIRDAFCPPSMRNRAPRLWIPRDEAGISRQEVAHCAKVIETTDQDAWLTEKGAVQVDCEGETSRWVVRDWERVKF</sequence>
<evidence type="ECO:0000256" key="7">
    <source>
        <dbReference type="SAM" id="MobiDB-lite"/>
    </source>
</evidence>
<feature type="transmembrane region" description="Helical" evidence="8">
    <location>
        <begin position="723"/>
        <end position="741"/>
    </location>
</feature>
<feature type="transmembrane region" description="Helical" evidence="8">
    <location>
        <begin position="60"/>
        <end position="81"/>
    </location>
</feature>
<dbReference type="Pfam" id="PF14703">
    <property type="entry name" value="PHM7_cyt"/>
    <property type="match status" value="1"/>
</dbReference>
<feature type="transmembrane region" description="Helical" evidence="8">
    <location>
        <begin position="649"/>
        <end position="677"/>
    </location>
</feature>
<dbReference type="GO" id="GO:0005227">
    <property type="term" value="F:calcium-activated cation channel activity"/>
    <property type="evidence" value="ECO:0007669"/>
    <property type="project" value="InterPro"/>
</dbReference>
<dbReference type="InterPro" id="IPR032880">
    <property type="entry name" value="CSC1/OSCA1-like_N"/>
</dbReference>
<reference evidence="13" key="1">
    <citation type="submission" date="2021-07" db="EMBL/GenBank/DDBJ databases">
        <authorList>
            <person name="Durling M."/>
        </authorList>
    </citation>
    <scope>NUCLEOTIDE SEQUENCE</scope>
</reference>
<feature type="transmembrane region" description="Helical" evidence="8">
    <location>
        <begin position="761"/>
        <end position="780"/>
    </location>
</feature>
<keyword evidence="14" id="KW-1185">Reference proteome</keyword>
<feature type="transmembrane region" description="Helical" evidence="8">
    <location>
        <begin position="510"/>
        <end position="536"/>
    </location>
</feature>
<evidence type="ECO:0008006" key="15">
    <source>
        <dbReference type="Google" id="ProtNLM"/>
    </source>
</evidence>
<accession>A0A9N9PM86</accession>
<feature type="domain" description="CSC1/OSCA1-like 7TM region" evidence="9">
    <location>
        <begin position="508"/>
        <end position="780"/>
    </location>
</feature>
<evidence type="ECO:0000256" key="3">
    <source>
        <dbReference type="ARBA" id="ARBA00022448"/>
    </source>
</evidence>
<evidence type="ECO:0000256" key="2">
    <source>
        <dbReference type="ARBA" id="ARBA00007779"/>
    </source>
</evidence>
<feature type="compositionally biased region" description="Low complexity" evidence="7">
    <location>
        <begin position="349"/>
        <end position="360"/>
    </location>
</feature>
<evidence type="ECO:0000256" key="1">
    <source>
        <dbReference type="ARBA" id="ARBA00004141"/>
    </source>
</evidence>
<comment type="caution">
    <text evidence="13">The sequence shown here is derived from an EMBL/GenBank/DDBJ whole genome shotgun (WGS) entry which is preliminary data.</text>
</comment>
<dbReference type="InterPro" id="IPR022257">
    <property type="entry name" value="PHM7_ext"/>
</dbReference>
<keyword evidence="4 8" id="KW-0812">Transmembrane</keyword>
<dbReference type="GO" id="GO:0005886">
    <property type="term" value="C:plasma membrane"/>
    <property type="evidence" value="ECO:0007669"/>
    <property type="project" value="TreeGrafter"/>
</dbReference>
<feature type="region of interest" description="Disordered" evidence="7">
    <location>
        <begin position="859"/>
        <end position="881"/>
    </location>
</feature>
<keyword evidence="5 8" id="KW-1133">Transmembrane helix</keyword>
<feature type="transmembrane region" description="Helical" evidence="8">
    <location>
        <begin position="556"/>
        <end position="580"/>
    </location>
</feature>
<comment type="subcellular location">
    <subcellularLocation>
        <location evidence="1">Membrane</location>
        <topology evidence="1">Multi-pass membrane protein</topology>
    </subcellularLocation>
</comment>
<keyword evidence="6 8" id="KW-0472">Membrane</keyword>
<dbReference type="Pfam" id="PF12621">
    <property type="entry name" value="PHM7_ext"/>
    <property type="match status" value="1"/>
</dbReference>
<dbReference type="EMBL" id="CAJVRL010000001">
    <property type="protein sequence ID" value="CAG8948650.1"/>
    <property type="molecule type" value="Genomic_DNA"/>
</dbReference>
<evidence type="ECO:0000313" key="13">
    <source>
        <dbReference type="EMBL" id="CAG8948650.1"/>
    </source>
</evidence>
<evidence type="ECO:0000256" key="6">
    <source>
        <dbReference type="ARBA" id="ARBA00023136"/>
    </source>
</evidence>
<feature type="region of interest" description="Disordered" evidence="7">
    <location>
        <begin position="348"/>
        <end position="372"/>
    </location>
</feature>
<proteinExistence type="inferred from homology"/>
<dbReference type="PANTHER" id="PTHR13018">
    <property type="entry name" value="PROBABLE MEMBRANE PROTEIN DUF221-RELATED"/>
    <property type="match status" value="1"/>
</dbReference>
<dbReference type="Pfam" id="PF13967">
    <property type="entry name" value="RSN1_TM"/>
    <property type="match status" value="1"/>
</dbReference>
<dbReference type="Pfam" id="PF02714">
    <property type="entry name" value="RSN1_7TM"/>
    <property type="match status" value="1"/>
</dbReference>
<organism evidence="13 14">
    <name type="scientific">Hymenoscyphus fraxineus</name>
    <dbReference type="NCBI Taxonomy" id="746836"/>
    <lineage>
        <taxon>Eukaryota</taxon>
        <taxon>Fungi</taxon>
        <taxon>Dikarya</taxon>
        <taxon>Ascomycota</taxon>
        <taxon>Pezizomycotina</taxon>
        <taxon>Leotiomycetes</taxon>
        <taxon>Helotiales</taxon>
        <taxon>Helotiaceae</taxon>
        <taxon>Hymenoscyphus</taxon>
    </lineage>
</organism>
<dbReference type="InterPro" id="IPR003864">
    <property type="entry name" value="CSC1/OSCA1-like_7TM"/>
</dbReference>
<keyword evidence="3" id="KW-0813">Transport</keyword>
<dbReference type="Proteomes" id="UP000696280">
    <property type="component" value="Unassembled WGS sequence"/>
</dbReference>
<feature type="transmembrane region" description="Helical" evidence="8">
    <location>
        <begin position="601"/>
        <end position="629"/>
    </location>
</feature>
<dbReference type="PANTHER" id="PTHR13018:SF53">
    <property type="entry name" value="DUF221 DOMAIN PROTEIN"/>
    <property type="match status" value="1"/>
</dbReference>
<dbReference type="InterPro" id="IPR045122">
    <property type="entry name" value="Csc1-like"/>
</dbReference>
<evidence type="ECO:0000256" key="5">
    <source>
        <dbReference type="ARBA" id="ARBA00022989"/>
    </source>
</evidence>
<evidence type="ECO:0000259" key="12">
    <source>
        <dbReference type="Pfam" id="PF14703"/>
    </source>
</evidence>
<dbReference type="InterPro" id="IPR027815">
    <property type="entry name" value="CSC1/OSCA1-like_cyt"/>
</dbReference>
<evidence type="ECO:0000259" key="10">
    <source>
        <dbReference type="Pfam" id="PF12621"/>
    </source>
</evidence>
<evidence type="ECO:0000259" key="9">
    <source>
        <dbReference type="Pfam" id="PF02714"/>
    </source>
</evidence>
<dbReference type="OrthoDB" id="1076608at2759"/>
<gene>
    <name evidence="13" type="ORF">HYFRA_00001770</name>
</gene>